<dbReference type="Gramene" id="EES15610">
    <property type="protein sequence ID" value="EES15610"/>
    <property type="gene ID" value="SORBI_3008G024000"/>
</dbReference>
<sequence length="194" mass="21975">MAGSDRDLKIEAAAIGDGVRDLMIEAAAMRGGFNMGPAAVGGGDRGLKMKKKPIRPEEGGILRLKKEAKAAWDHWFLTRRKLRKAAQPQEEDTQAPRVGNKRKKVVKIKLPKEYVDHMAACPFTICADFSDEELARRTPEFREIYAAGRFLETKNREYWNALIAQYNELGYAEDENEVTDDDDDDEEEEEVVKN</sequence>
<dbReference type="HOGENOM" id="CLU_1404717_0_0_1"/>
<dbReference type="InParanoid" id="C5YR50"/>
<organism evidence="2 3">
    <name type="scientific">Sorghum bicolor</name>
    <name type="common">Sorghum</name>
    <name type="synonym">Sorghum vulgare</name>
    <dbReference type="NCBI Taxonomy" id="4558"/>
    <lineage>
        <taxon>Eukaryota</taxon>
        <taxon>Viridiplantae</taxon>
        <taxon>Streptophyta</taxon>
        <taxon>Embryophyta</taxon>
        <taxon>Tracheophyta</taxon>
        <taxon>Spermatophyta</taxon>
        <taxon>Magnoliopsida</taxon>
        <taxon>Liliopsida</taxon>
        <taxon>Poales</taxon>
        <taxon>Poaceae</taxon>
        <taxon>PACMAD clade</taxon>
        <taxon>Panicoideae</taxon>
        <taxon>Andropogonodae</taxon>
        <taxon>Andropogoneae</taxon>
        <taxon>Sorghinae</taxon>
        <taxon>Sorghum</taxon>
    </lineage>
</organism>
<accession>C5YR50</accession>
<gene>
    <name evidence="2" type="ORF">SORBI_3008G024000</name>
</gene>
<proteinExistence type="predicted"/>
<dbReference type="Proteomes" id="UP000000768">
    <property type="component" value="Chromosome 8"/>
</dbReference>
<evidence type="ECO:0000313" key="3">
    <source>
        <dbReference type="Proteomes" id="UP000000768"/>
    </source>
</evidence>
<evidence type="ECO:0000313" key="2">
    <source>
        <dbReference type="EMBL" id="EES15610.1"/>
    </source>
</evidence>
<keyword evidence="3" id="KW-1185">Reference proteome</keyword>
<reference evidence="2 3" key="1">
    <citation type="journal article" date="2009" name="Nature">
        <title>The Sorghum bicolor genome and the diversification of grasses.</title>
        <authorList>
            <person name="Paterson A.H."/>
            <person name="Bowers J.E."/>
            <person name="Bruggmann R."/>
            <person name="Dubchak I."/>
            <person name="Grimwood J."/>
            <person name="Gundlach H."/>
            <person name="Haberer G."/>
            <person name="Hellsten U."/>
            <person name="Mitros T."/>
            <person name="Poliakov A."/>
            <person name="Schmutz J."/>
            <person name="Spannagl M."/>
            <person name="Tang H."/>
            <person name="Wang X."/>
            <person name="Wicker T."/>
            <person name="Bharti A.K."/>
            <person name="Chapman J."/>
            <person name="Feltus F.A."/>
            <person name="Gowik U."/>
            <person name="Grigoriev I.V."/>
            <person name="Lyons E."/>
            <person name="Maher C.A."/>
            <person name="Martis M."/>
            <person name="Narechania A."/>
            <person name="Otillar R.P."/>
            <person name="Penning B.W."/>
            <person name="Salamov A.A."/>
            <person name="Wang Y."/>
            <person name="Zhang L."/>
            <person name="Carpita N.C."/>
            <person name="Freeling M."/>
            <person name="Gingle A.R."/>
            <person name="Hash C.T."/>
            <person name="Keller B."/>
            <person name="Klein P."/>
            <person name="Kresovich S."/>
            <person name="McCann M.C."/>
            <person name="Ming R."/>
            <person name="Peterson D.G."/>
            <person name="Mehboob-ur-Rahman"/>
            <person name="Ware D."/>
            <person name="Westhoff P."/>
            <person name="Mayer K.F."/>
            <person name="Messing J."/>
            <person name="Rokhsar D.S."/>
        </authorList>
    </citation>
    <scope>NUCLEOTIDE SEQUENCE [LARGE SCALE GENOMIC DNA]</scope>
    <source>
        <strain evidence="3">cv. BTx623</strain>
    </source>
</reference>
<feature type="region of interest" description="Disordered" evidence="1">
    <location>
        <begin position="172"/>
        <end position="194"/>
    </location>
</feature>
<dbReference type="EMBL" id="CM000767">
    <property type="protein sequence ID" value="EES15610.1"/>
    <property type="molecule type" value="Genomic_DNA"/>
</dbReference>
<reference evidence="3" key="2">
    <citation type="journal article" date="2018" name="Plant J.">
        <title>The Sorghum bicolor reference genome: improved assembly, gene annotations, a transcriptome atlas, and signatures of genome organization.</title>
        <authorList>
            <person name="McCormick R.F."/>
            <person name="Truong S.K."/>
            <person name="Sreedasyam A."/>
            <person name="Jenkins J."/>
            <person name="Shu S."/>
            <person name="Sims D."/>
            <person name="Kennedy M."/>
            <person name="Amirebrahimi M."/>
            <person name="Weers B.D."/>
            <person name="McKinley B."/>
            <person name="Mattison A."/>
            <person name="Morishige D.T."/>
            <person name="Grimwood J."/>
            <person name="Schmutz J."/>
            <person name="Mullet J.E."/>
        </authorList>
    </citation>
    <scope>NUCLEOTIDE SEQUENCE [LARGE SCALE GENOMIC DNA]</scope>
    <source>
        <strain evidence="3">cv. BTx623</strain>
    </source>
</reference>
<dbReference type="AlphaFoldDB" id="C5YR50"/>
<evidence type="ECO:0000256" key="1">
    <source>
        <dbReference type="SAM" id="MobiDB-lite"/>
    </source>
</evidence>
<name>C5YR50_SORBI</name>
<protein>
    <submittedName>
        <fullName evidence="2">Uncharacterized protein</fullName>
    </submittedName>
</protein>